<organism evidence="14 15">
    <name type="scientific">Pontixanthobacter rizhaonensis</name>
    <dbReference type="NCBI Taxonomy" id="2730337"/>
    <lineage>
        <taxon>Bacteria</taxon>
        <taxon>Pseudomonadati</taxon>
        <taxon>Pseudomonadota</taxon>
        <taxon>Alphaproteobacteria</taxon>
        <taxon>Sphingomonadales</taxon>
        <taxon>Erythrobacteraceae</taxon>
        <taxon>Pontixanthobacter</taxon>
    </lineage>
</organism>
<dbReference type="FunFam" id="3.30.230.10:FF:000005">
    <property type="entry name" value="DNA gyrase subunit B"/>
    <property type="match status" value="1"/>
</dbReference>
<dbReference type="HAMAP" id="MF_01898">
    <property type="entry name" value="GyrB"/>
    <property type="match status" value="1"/>
</dbReference>
<evidence type="ECO:0000256" key="5">
    <source>
        <dbReference type="ARBA" id="ARBA00022741"/>
    </source>
</evidence>
<evidence type="ECO:0000256" key="7">
    <source>
        <dbReference type="ARBA" id="ARBA00022842"/>
    </source>
</evidence>
<evidence type="ECO:0000256" key="1">
    <source>
        <dbReference type="ARBA" id="ARBA00000185"/>
    </source>
</evidence>
<dbReference type="InterPro" id="IPR014721">
    <property type="entry name" value="Ribsml_uS5_D2-typ_fold_subgr"/>
</dbReference>
<dbReference type="InterPro" id="IPR006171">
    <property type="entry name" value="TOPRIM_dom"/>
</dbReference>
<dbReference type="InterPro" id="IPR049353">
    <property type="entry name" value="GyrB_hook"/>
</dbReference>
<keyword evidence="8 11" id="KW-0799">Topoisomerase</keyword>
<dbReference type="InterPro" id="IPR018522">
    <property type="entry name" value="TopoIIA_CS"/>
</dbReference>
<dbReference type="GO" id="GO:0003918">
    <property type="term" value="F:DNA topoisomerase type II (double strand cut, ATP-hydrolyzing) activity"/>
    <property type="evidence" value="ECO:0007669"/>
    <property type="project" value="UniProtKB-UniRule"/>
</dbReference>
<dbReference type="GO" id="GO:0006265">
    <property type="term" value="P:DNA topological change"/>
    <property type="evidence" value="ECO:0007669"/>
    <property type="project" value="UniProtKB-UniRule"/>
</dbReference>
<dbReference type="FunFam" id="3.30.565.10:FF:000002">
    <property type="entry name" value="DNA gyrase subunit B"/>
    <property type="match status" value="1"/>
</dbReference>
<dbReference type="GO" id="GO:0005524">
    <property type="term" value="F:ATP binding"/>
    <property type="evidence" value="ECO:0007669"/>
    <property type="project" value="UniProtKB-UniRule"/>
</dbReference>
<dbReference type="PANTHER" id="PTHR45866:SF1">
    <property type="entry name" value="DNA GYRASE SUBUNIT B, MITOCHONDRIAL"/>
    <property type="match status" value="1"/>
</dbReference>
<dbReference type="GO" id="GO:0046872">
    <property type="term" value="F:metal ion binding"/>
    <property type="evidence" value="ECO:0007669"/>
    <property type="project" value="UniProtKB-KW"/>
</dbReference>
<dbReference type="SUPFAM" id="SSF54211">
    <property type="entry name" value="Ribosomal protein S5 domain 2-like"/>
    <property type="match status" value="1"/>
</dbReference>
<keyword evidence="15" id="KW-1185">Reference proteome</keyword>
<dbReference type="NCBIfam" id="TIGR01059">
    <property type="entry name" value="gyrB"/>
    <property type="match status" value="1"/>
</dbReference>
<dbReference type="EC" id="5.6.2.2" evidence="11"/>
<evidence type="ECO:0000256" key="10">
    <source>
        <dbReference type="ARBA" id="ARBA00023235"/>
    </source>
</evidence>
<feature type="binding site" evidence="11">
    <location>
        <position position="531"/>
    </location>
    <ligand>
        <name>Mg(2+)</name>
        <dbReference type="ChEBI" id="CHEBI:18420"/>
        <label>2</label>
    </ligand>
</feature>
<dbReference type="InterPro" id="IPR000565">
    <property type="entry name" value="Topo_IIA_B"/>
</dbReference>
<evidence type="ECO:0000256" key="4">
    <source>
        <dbReference type="ARBA" id="ARBA00022723"/>
    </source>
</evidence>
<dbReference type="InterPro" id="IPR020568">
    <property type="entry name" value="Ribosomal_Su5_D2-typ_SF"/>
</dbReference>
<dbReference type="InterPro" id="IPR011557">
    <property type="entry name" value="GyrB"/>
</dbReference>
<dbReference type="SMART" id="SM00433">
    <property type="entry name" value="TOP2c"/>
    <property type="match status" value="1"/>
</dbReference>
<dbReference type="SUPFAM" id="SSF56719">
    <property type="entry name" value="Type II DNA topoisomerase"/>
    <property type="match status" value="1"/>
</dbReference>
<evidence type="ECO:0000313" key="15">
    <source>
        <dbReference type="Proteomes" id="UP000561181"/>
    </source>
</evidence>
<dbReference type="FunFam" id="3.40.50.670:FF:000001">
    <property type="entry name" value="DNA topoisomerase 2"/>
    <property type="match status" value="1"/>
</dbReference>
<dbReference type="SUPFAM" id="SSF55874">
    <property type="entry name" value="ATPase domain of HSP90 chaperone/DNA topoisomerase II/histidine kinase"/>
    <property type="match status" value="1"/>
</dbReference>
<dbReference type="Gene3D" id="3.40.50.670">
    <property type="match status" value="2"/>
</dbReference>
<keyword evidence="10 11" id="KW-0413">Isomerase</keyword>
<dbReference type="Proteomes" id="UP000561181">
    <property type="component" value="Unassembled WGS sequence"/>
</dbReference>
<feature type="site" description="Interaction with DNA" evidence="11">
    <location>
        <position position="486"/>
    </location>
</feature>
<comment type="subcellular location">
    <subcellularLocation>
        <location evidence="11">Cytoplasm</location>
    </subcellularLocation>
</comment>
<comment type="subunit">
    <text evidence="11">Heterotetramer, composed of two GyrA and two GyrB chains. In the heterotetramer, GyrA contains the active site tyrosine that forms a transient covalent intermediate with DNA, while GyrB binds cofactors and catalyzes ATP hydrolysis.</text>
</comment>
<feature type="domain" description="Toprim" evidence="13">
    <location>
        <begin position="452"/>
        <end position="566"/>
    </location>
</feature>
<feature type="binding site" evidence="11">
    <location>
        <position position="531"/>
    </location>
    <ligand>
        <name>Mg(2+)</name>
        <dbReference type="ChEBI" id="CHEBI:18420"/>
        <label>1</label>
        <note>catalytic</note>
    </ligand>
</feature>
<dbReference type="InterPro" id="IPR013760">
    <property type="entry name" value="Topo_IIA-like_dom_sf"/>
</dbReference>
<dbReference type="Pfam" id="PF00204">
    <property type="entry name" value="DNA_gyraseB"/>
    <property type="match status" value="1"/>
</dbReference>
<dbReference type="NCBIfam" id="NF004189">
    <property type="entry name" value="PRK05644.1"/>
    <property type="match status" value="1"/>
</dbReference>
<feature type="region of interest" description="Disordered" evidence="12">
    <location>
        <begin position="1"/>
        <end position="20"/>
    </location>
</feature>
<dbReference type="GO" id="GO:0005694">
    <property type="term" value="C:chromosome"/>
    <property type="evidence" value="ECO:0007669"/>
    <property type="project" value="InterPro"/>
</dbReference>
<dbReference type="Pfam" id="PF00986">
    <property type="entry name" value="DNA_gyraseB_C"/>
    <property type="match status" value="1"/>
</dbReference>
<dbReference type="Pfam" id="PF01751">
    <property type="entry name" value="Toprim"/>
    <property type="match status" value="1"/>
</dbReference>
<dbReference type="EMBL" id="JABCRE010000003">
    <property type="protein sequence ID" value="NMW32405.1"/>
    <property type="molecule type" value="Genomic_DNA"/>
</dbReference>
<comment type="caution">
    <text evidence="14">The sequence shown here is derived from an EMBL/GenBank/DDBJ whole genome shotgun (WGS) entry which is preliminary data.</text>
</comment>
<dbReference type="CDD" id="cd00822">
    <property type="entry name" value="TopoII_Trans_DNA_gyrase"/>
    <property type="match status" value="1"/>
</dbReference>
<feature type="site" description="Interaction with DNA" evidence="11">
    <location>
        <position position="483"/>
    </location>
</feature>
<dbReference type="PROSITE" id="PS00177">
    <property type="entry name" value="TOPOISOMERASE_II"/>
    <property type="match status" value="1"/>
</dbReference>
<keyword evidence="9" id="KW-0238">DNA-binding</keyword>
<evidence type="ECO:0000256" key="2">
    <source>
        <dbReference type="ARBA" id="ARBA00010708"/>
    </source>
</evidence>
<evidence type="ECO:0000256" key="11">
    <source>
        <dbReference type="HAMAP-Rule" id="MF_01898"/>
    </source>
</evidence>
<reference evidence="14 15" key="1">
    <citation type="submission" date="2020-04" db="EMBL/GenBank/DDBJ databases">
        <authorList>
            <person name="Liu A."/>
        </authorList>
    </citation>
    <scope>NUCLEOTIDE SEQUENCE [LARGE SCALE GENOMIC DNA]</scope>
    <source>
        <strain evidence="14 15">RZ02</strain>
    </source>
</reference>
<sequence length="842" mass="92381">MSETPENTPPSAPEKVVQQGEYGADSIKVLKGLDAVRKRPGMYIGDTDDGSGLHHMVFEVSDNAIDEALAGHCDLVLIELNPDGSVSVEDNGRGIPVGMHSEEGVSAAEVIMTQLHAGGKFDNTNDENAYKVSGGLHGVGVSVVNALSEWLELVIWRDGKEHWMRFEHGDAVNSLEIKGDAPPVASNGDDNGLKKGTRVTFMASEDTFKNVTVYDFDKLEHRYRELAFLNSGVRILIRDKRAEEPVEHDLYYEGGIGAFVSFLDRNKQALIPDPIAISAERDGIGIDVALEWNDSYYENVLCFTNNIPQRDGGTHLAAFRAALTRTLNGYAASSGMLKKEKVSLSGEDMREGLTAIVSVKLPDPKFSSQTKDKLVSSEVRQPLESLMSDKMTEWLEENPAHAKTIIQKVIDAAAAREAAKKARELTRRKGAMDIASLPGKLADCQERDPAKSELFLVEGDSAGGSAKQGRDRHYQAILPLKGKILNVERARFDRIISSKEVGTLIQAMGTGIRDEFNIEKLRYHKIVIMTDADVDGAHIRTLLLTFFHRQMPEIIKNGHLFIAQPPLFKVMKGRSEVYLKDQAAMDRYLVAGGLQGRLLESEGGARGGAELEGLVEHALRIRNLMAFVPNKYDAGMIEAMALAGSFEPGLDQASREAALSTAAARLQMGDSEAKWSSEMRSDGSILMKRIWRGVTDAHEIEAAFVDSAEARKLHRLASENADVYAAPARLVKGTATDDEDGETETLDVSDADAITRPTQLLDAVLKAGRKGLSSQRYKGLGEMNAEQLWETTLDPENRALLQVKVEDADVTDEIFTRLMGDVVEPRREFIQDNALNVANLDV</sequence>
<dbReference type="CDD" id="cd03366">
    <property type="entry name" value="TOPRIM_TopoIIA_GyrB"/>
    <property type="match status" value="1"/>
</dbReference>
<name>A0A848QQK3_9SPHN</name>
<evidence type="ECO:0000256" key="8">
    <source>
        <dbReference type="ARBA" id="ARBA00023029"/>
    </source>
</evidence>
<comment type="miscellaneous">
    <text evidence="11">Few gyrases are as efficient as E.coli at forming negative supercoils. Not all organisms have 2 type II topoisomerases; in organisms with a single type II topoisomerase this enzyme also has to decatenate newly replicated chromosomes.</text>
</comment>
<dbReference type="InterPro" id="IPR001241">
    <property type="entry name" value="Topo_IIA"/>
</dbReference>
<keyword evidence="6 11" id="KW-0067">ATP-binding</keyword>
<dbReference type="RefSeq" id="WP_170012982.1">
    <property type="nucleotide sequence ID" value="NZ_JABCRE010000003.1"/>
</dbReference>
<dbReference type="PRINTS" id="PR01159">
    <property type="entry name" value="DNAGYRASEB"/>
</dbReference>
<keyword evidence="4 11" id="KW-0479">Metal-binding</keyword>
<accession>A0A848QQK3</accession>
<dbReference type="Pfam" id="PF02518">
    <property type="entry name" value="HATPase_c"/>
    <property type="match status" value="1"/>
</dbReference>
<evidence type="ECO:0000256" key="3">
    <source>
        <dbReference type="ARBA" id="ARBA00022490"/>
    </source>
</evidence>
<dbReference type="AlphaFoldDB" id="A0A848QQK3"/>
<dbReference type="PROSITE" id="PS50880">
    <property type="entry name" value="TOPRIM"/>
    <property type="match status" value="1"/>
</dbReference>
<comment type="similarity">
    <text evidence="2 11">Belongs to the type II topoisomerase GyrB family.</text>
</comment>
<dbReference type="InterPro" id="IPR036890">
    <property type="entry name" value="HATPase_C_sf"/>
</dbReference>
<dbReference type="Pfam" id="PF21249">
    <property type="entry name" value="GyrB_hook"/>
    <property type="match status" value="1"/>
</dbReference>
<keyword evidence="3 11" id="KW-0963">Cytoplasm</keyword>
<comment type="function">
    <text evidence="11">A type II topoisomerase that negatively supercoils closed circular double-stranded (ds) DNA in an ATP-dependent manner to modulate DNA topology and maintain chromosomes in an underwound state. Negative supercoiling favors strand separation, and DNA replication, transcription, recombination and repair, all of which involve strand separation. Also able to catalyze the interconversion of other topological isomers of dsDNA rings, including catenanes and knotted rings. Type II topoisomerases break and join 2 DNA strands simultaneously in an ATP-dependent manner.</text>
</comment>
<evidence type="ECO:0000259" key="13">
    <source>
        <dbReference type="PROSITE" id="PS50880"/>
    </source>
</evidence>
<dbReference type="GO" id="GO:0006261">
    <property type="term" value="P:DNA-templated DNA replication"/>
    <property type="evidence" value="ECO:0007669"/>
    <property type="project" value="UniProtKB-UniRule"/>
</dbReference>
<feature type="binding site" evidence="11">
    <location>
        <position position="533"/>
    </location>
    <ligand>
        <name>Mg(2+)</name>
        <dbReference type="ChEBI" id="CHEBI:18420"/>
        <label>2</label>
    </ligand>
</feature>
<dbReference type="InterPro" id="IPR003594">
    <property type="entry name" value="HATPase_dom"/>
</dbReference>
<dbReference type="Gene3D" id="3.30.565.10">
    <property type="entry name" value="Histidine kinase-like ATPase, C-terminal domain"/>
    <property type="match status" value="1"/>
</dbReference>
<dbReference type="NCBIfam" id="NF011501">
    <property type="entry name" value="PRK14939.1"/>
    <property type="match status" value="1"/>
</dbReference>
<dbReference type="PRINTS" id="PR00418">
    <property type="entry name" value="TPI2FAMILY"/>
</dbReference>
<evidence type="ECO:0000313" key="14">
    <source>
        <dbReference type="EMBL" id="NMW32405.1"/>
    </source>
</evidence>
<dbReference type="CDD" id="cd16928">
    <property type="entry name" value="HATPase_GyrB-like"/>
    <property type="match status" value="1"/>
</dbReference>
<dbReference type="InterPro" id="IPR034160">
    <property type="entry name" value="TOPRIM_GyrB"/>
</dbReference>
<dbReference type="InterPro" id="IPR013506">
    <property type="entry name" value="Topo_IIA_bsu_dom2"/>
</dbReference>
<dbReference type="InterPro" id="IPR013759">
    <property type="entry name" value="Topo_IIA_B_C"/>
</dbReference>
<proteinExistence type="inferred from homology"/>
<keyword evidence="7 11" id="KW-0460">Magnesium</keyword>
<evidence type="ECO:0000256" key="9">
    <source>
        <dbReference type="ARBA" id="ARBA00023125"/>
    </source>
</evidence>
<dbReference type="PANTHER" id="PTHR45866">
    <property type="entry name" value="DNA GYRASE/TOPOISOMERASE SUBUNIT B"/>
    <property type="match status" value="1"/>
</dbReference>
<dbReference type="SMART" id="SM00387">
    <property type="entry name" value="HATPase_c"/>
    <property type="match status" value="1"/>
</dbReference>
<comment type="cofactor">
    <cofactor evidence="11">
        <name>Mg(2+)</name>
        <dbReference type="ChEBI" id="CHEBI:18420"/>
    </cofactor>
    <cofactor evidence="11">
        <name>Mn(2+)</name>
        <dbReference type="ChEBI" id="CHEBI:29035"/>
    </cofactor>
    <cofactor evidence="11">
        <name>Ca(2+)</name>
        <dbReference type="ChEBI" id="CHEBI:29108"/>
    </cofactor>
    <text evidence="11">Binds two Mg(2+) per subunit. The magnesium ions form salt bridges with both the protein and the DNA. Can also accept other divalent metal cations, such as Mn(2+) or Ca(2+).</text>
</comment>
<dbReference type="InterPro" id="IPR002288">
    <property type="entry name" value="DNA_gyrase_B_C"/>
</dbReference>
<gene>
    <name evidence="11 14" type="primary">gyrB</name>
    <name evidence="14" type="ORF">HKD42_10065</name>
</gene>
<dbReference type="Gene3D" id="3.30.230.10">
    <property type="match status" value="1"/>
</dbReference>
<dbReference type="GO" id="GO:0005737">
    <property type="term" value="C:cytoplasm"/>
    <property type="evidence" value="ECO:0007669"/>
    <property type="project" value="UniProtKB-SubCell"/>
</dbReference>
<evidence type="ECO:0000256" key="6">
    <source>
        <dbReference type="ARBA" id="ARBA00022840"/>
    </source>
</evidence>
<feature type="binding site" evidence="11">
    <location>
        <position position="458"/>
    </location>
    <ligand>
        <name>Mg(2+)</name>
        <dbReference type="ChEBI" id="CHEBI:18420"/>
        <label>1</label>
        <note>catalytic</note>
    </ligand>
</feature>
<keyword evidence="5 11" id="KW-0547">Nucleotide-binding</keyword>
<comment type="catalytic activity">
    <reaction evidence="1 11">
        <text>ATP-dependent breakage, passage and rejoining of double-stranded DNA.</text>
        <dbReference type="EC" id="5.6.2.2"/>
    </reaction>
</comment>
<evidence type="ECO:0000256" key="12">
    <source>
        <dbReference type="SAM" id="MobiDB-lite"/>
    </source>
</evidence>
<protein>
    <recommendedName>
        <fullName evidence="11">DNA gyrase subunit B</fullName>
        <ecNumber evidence="11">5.6.2.2</ecNumber>
    </recommendedName>
</protein>
<dbReference type="GO" id="GO:0003677">
    <property type="term" value="F:DNA binding"/>
    <property type="evidence" value="ECO:0007669"/>
    <property type="project" value="UniProtKB-KW"/>
</dbReference>